<sequence>MCHPIGSRPPASPVVTGSVANQGPVALTAADGNRFGAYRAAPAVPNGINIVLLPDVRGLHPFYEDLARRFAEAGFHTVVFDYYGRSAGLSPRRDDFDGLKHLPLLSADHVDADVAAVVAALRADSPGPVFTVGFCLGGSHSWRQAASQAGLAGAIGFYGPPRFFDNATAELSAPLLMLLAGDDVATSRNEFETLAAGFDRAGKDYEMHVYEGAPHSFFDVAFDEWTGACVDAWHRVLDFTARNSTRAVA</sequence>
<dbReference type="Gene3D" id="3.40.50.1820">
    <property type="entry name" value="alpha/beta hydrolase"/>
    <property type="match status" value="1"/>
</dbReference>
<evidence type="ECO:0000313" key="3">
    <source>
        <dbReference type="Proteomes" id="UP000286931"/>
    </source>
</evidence>
<dbReference type="InterPro" id="IPR051049">
    <property type="entry name" value="Dienelactone_hydrolase-like"/>
</dbReference>
<dbReference type="InterPro" id="IPR002925">
    <property type="entry name" value="Dienelactn_hydro"/>
</dbReference>
<dbReference type="PANTHER" id="PTHR46623">
    <property type="entry name" value="CARBOXYMETHYLENEBUTENOLIDASE-RELATED"/>
    <property type="match status" value="1"/>
</dbReference>
<dbReference type="InterPro" id="IPR029058">
    <property type="entry name" value="AB_hydrolase_fold"/>
</dbReference>
<evidence type="ECO:0000313" key="2">
    <source>
        <dbReference type="EMBL" id="GCD96859.1"/>
    </source>
</evidence>
<dbReference type="PANTHER" id="PTHR46623:SF6">
    <property type="entry name" value="ALPHA_BETA-HYDROLASES SUPERFAMILY PROTEIN"/>
    <property type="match status" value="1"/>
</dbReference>
<protein>
    <submittedName>
        <fullName evidence="2">Carboxymethylenebutenolidase</fullName>
    </submittedName>
</protein>
<dbReference type="AlphaFoldDB" id="A0A401YQH6"/>
<evidence type="ECO:0000259" key="1">
    <source>
        <dbReference type="Pfam" id="PF01738"/>
    </source>
</evidence>
<keyword evidence="3" id="KW-1185">Reference proteome</keyword>
<organism evidence="2 3">
    <name type="scientific">Embleya hyalina</name>
    <dbReference type="NCBI Taxonomy" id="516124"/>
    <lineage>
        <taxon>Bacteria</taxon>
        <taxon>Bacillati</taxon>
        <taxon>Actinomycetota</taxon>
        <taxon>Actinomycetes</taxon>
        <taxon>Kitasatosporales</taxon>
        <taxon>Streptomycetaceae</taxon>
        <taxon>Embleya</taxon>
    </lineage>
</organism>
<gene>
    <name evidence="2" type="ORF">EHYA_04546</name>
</gene>
<feature type="domain" description="Dienelactone hydrolase" evidence="1">
    <location>
        <begin position="35"/>
        <end position="240"/>
    </location>
</feature>
<accession>A0A401YQH6</accession>
<proteinExistence type="predicted"/>
<dbReference type="Pfam" id="PF01738">
    <property type="entry name" value="DLH"/>
    <property type="match status" value="1"/>
</dbReference>
<dbReference type="OrthoDB" id="188362at2"/>
<dbReference type="EMBL" id="BIFH01000022">
    <property type="protein sequence ID" value="GCD96859.1"/>
    <property type="molecule type" value="Genomic_DNA"/>
</dbReference>
<dbReference type="SUPFAM" id="SSF53474">
    <property type="entry name" value="alpha/beta-Hydrolases"/>
    <property type="match status" value="1"/>
</dbReference>
<dbReference type="RefSeq" id="WP_126638890.1">
    <property type="nucleotide sequence ID" value="NZ_BIFH01000022.1"/>
</dbReference>
<dbReference type="Proteomes" id="UP000286931">
    <property type="component" value="Unassembled WGS sequence"/>
</dbReference>
<dbReference type="GO" id="GO:0016787">
    <property type="term" value="F:hydrolase activity"/>
    <property type="evidence" value="ECO:0007669"/>
    <property type="project" value="InterPro"/>
</dbReference>
<name>A0A401YQH6_9ACTN</name>
<reference evidence="2 3" key="1">
    <citation type="submission" date="2018-12" db="EMBL/GenBank/DDBJ databases">
        <title>Draft genome sequence of Embleya hyalina NBRC 13850T.</title>
        <authorList>
            <person name="Komaki H."/>
            <person name="Hosoyama A."/>
            <person name="Kimura A."/>
            <person name="Ichikawa N."/>
            <person name="Tamura T."/>
        </authorList>
    </citation>
    <scope>NUCLEOTIDE SEQUENCE [LARGE SCALE GENOMIC DNA]</scope>
    <source>
        <strain evidence="2 3">NBRC 13850</strain>
    </source>
</reference>
<comment type="caution">
    <text evidence="2">The sequence shown here is derived from an EMBL/GenBank/DDBJ whole genome shotgun (WGS) entry which is preliminary data.</text>
</comment>